<dbReference type="GO" id="GO:0050897">
    <property type="term" value="F:cobalt ion binding"/>
    <property type="evidence" value="ECO:0007669"/>
    <property type="project" value="TreeGrafter"/>
</dbReference>
<dbReference type="GO" id="GO:0015087">
    <property type="term" value="F:cobalt ion transmembrane transporter activity"/>
    <property type="evidence" value="ECO:0007669"/>
    <property type="project" value="TreeGrafter"/>
</dbReference>
<dbReference type="AlphaFoldDB" id="A0A1W9YS17"/>
<name>A0A1W9YS17_MYCBA</name>
<accession>A0A1W9YS17</accession>
<dbReference type="GO" id="GO:0015095">
    <property type="term" value="F:magnesium ion transmembrane transporter activity"/>
    <property type="evidence" value="ECO:0007669"/>
    <property type="project" value="TreeGrafter"/>
</dbReference>
<dbReference type="PANTHER" id="PTHR46494">
    <property type="entry name" value="CORA FAMILY METAL ION TRANSPORTER (EUROFUNG)"/>
    <property type="match status" value="1"/>
</dbReference>
<dbReference type="InterPro" id="IPR045863">
    <property type="entry name" value="CorA_TM1_TM2"/>
</dbReference>
<dbReference type="RefSeq" id="WP_083061044.1">
    <property type="nucleotide sequence ID" value="NZ_JACKVM010000008.1"/>
</dbReference>
<dbReference type="PANTHER" id="PTHR46494:SF1">
    <property type="entry name" value="CORA FAMILY METAL ION TRANSPORTER (EUROFUNG)"/>
    <property type="match status" value="1"/>
</dbReference>
<dbReference type="InterPro" id="IPR002523">
    <property type="entry name" value="MgTranspt_CorA/ZnTranspt_ZntB"/>
</dbReference>
<dbReference type="Pfam" id="PF01544">
    <property type="entry name" value="CorA"/>
    <property type="match status" value="1"/>
</dbReference>
<evidence type="ECO:0000256" key="8">
    <source>
        <dbReference type="SAM" id="MobiDB-lite"/>
    </source>
</evidence>
<evidence type="ECO:0000313" key="11">
    <source>
        <dbReference type="Proteomes" id="UP000192366"/>
    </source>
</evidence>
<sequence length="360" mass="40116">MTTVTGRLWRGGQPRDEDFTFDAISDCLASEDQLVWADIYDPDHDTLAALAAELHLDIWAVEDAVAPMERTKATVYRTHTFFTVYAVDILGADADDDLLASTLVKHRISGFVLPRGLITVRLPSDDRDGRGVHFDIGSVSRRFDELGGQQYGVGALVHALLDVVVDGHFDAVQTLDDAIEDLEDQLFEDNPASGRSARPDGPRHSLQRSTYRLRKELVELRRVVLPMREVVGAIQHRRLDATTSTSPSLRPPPAPELDPLYADLYDHVLRASEWTESLRDMVTTVFETNLSLQDARLNTVMKKLTSWAAIIAVPTAITGFYGQNVLYPGIETAAGFLTSSVLIVVLVAVLYVMFRRRDWL</sequence>
<dbReference type="STRING" id="564198.BST17_22065"/>
<evidence type="ECO:0000256" key="6">
    <source>
        <dbReference type="ARBA" id="ARBA00022989"/>
    </source>
</evidence>
<keyword evidence="6 9" id="KW-1133">Transmembrane helix</keyword>
<comment type="similarity">
    <text evidence="2">Belongs to the CorA metal ion transporter (MIT) (TC 1.A.35) family.</text>
</comment>
<keyword evidence="5 9" id="KW-0812">Transmembrane</keyword>
<dbReference type="Gene3D" id="3.30.460.20">
    <property type="entry name" value="CorA soluble domain-like"/>
    <property type="match status" value="1"/>
</dbReference>
<evidence type="ECO:0000256" key="5">
    <source>
        <dbReference type="ARBA" id="ARBA00022692"/>
    </source>
</evidence>
<dbReference type="SUPFAM" id="SSF143865">
    <property type="entry name" value="CorA soluble domain-like"/>
    <property type="match status" value="1"/>
</dbReference>
<dbReference type="GO" id="GO:0000287">
    <property type="term" value="F:magnesium ion binding"/>
    <property type="evidence" value="ECO:0007669"/>
    <property type="project" value="TreeGrafter"/>
</dbReference>
<dbReference type="CDD" id="cd12822">
    <property type="entry name" value="TmCorA-like"/>
    <property type="match status" value="1"/>
</dbReference>
<keyword evidence="3" id="KW-0813">Transport</keyword>
<keyword evidence="7 9" id="KW-0472">Membrane</keyword>
<dbReference type="GO" id="GO:0005886">
    <property type="term" value="C:plasma membrane"/>
    <property type="evidence" value="ECO:0007669"/>
    <property type="project" value="UniProtKB-SubCell"/>
</dbReference>
<evidence type="ECO:0000256" key="2">
    <source>
        <dbReference type="ARBA" id="ARBA00009765"/>
    </source>
</evidence>
<dbReference type="EMBL" id="MVHJ01000024">
    <property type="protein sequence ID" value="ORA02823.1"/>
    <property type="molecule type" value="Genomic_DNA"/>
</dbReference>
<feature type="transmembrane region" description="Helical" evidence="9">
    <location>
        <begin position="333"/>
        <end position="354"/>
    </location>
</feature>
<dbReference type="SUPFAM" id="SSF144083">
    <property type="entry name" value="Magnesium transport protein CorA, transmembrane region"/>
    <property type="match status" value="1"/>
</dbReference>
<reference evidence="10 11" key="1">
    <citation type="submission" date="2017-02" db="EMBL/GenBank/DDBJ databases">
        <title>The new phylogeny of genus Mycobacterium.</title>
        <authorList>
            <person name="Tortoli E."/>
            <person name="Trovato A."/>
            <person name="Cirillo D.M."/>
        </authorList>
    </citation>
    <scope>NUCLEOTIDE SEQUENCE [LARGE SCALE GENOMIC DNA]</scope>
    <source>
        <strain evidence="10 11">DSM 45578</strain>
    </source>
</reference>
<feature type="region of interest" description="Disordered" evidence="8">
    <location>
        <begin position="189"/>
        <end position="208"/>
    </location>
</feature>
<keyword evidence="11" id="KW-1185">Reference proteome</keyword>
<evidence type="ECO:0000256" key="9">
    <source>
        <dbReference type="SAM" id="Phobius"/>
    </source>
</evidence>
<dbReference type="Proteomes" id="UP000192366">
    <property type="component" value="Unassembled WGS sequence"/>
</dbReference>
<dbReference type="OrthoDB" id="9803416at2"/>
<evidence type="ECO:0000256" key="7">
    <source>
        <dbReference type="ARBA" id="ARBA00023136"/>
    </source>
</evidence>
<evidence type="ECO:0000256" key="4">
    <source>
        <dbReference type="ARBA" id="ARBA00022475"/>
    </source>
</evidence>
<organism evidence="10 11">
    <name type="scientific">Mycolicibacterium bacteremicum</name>
    <name type="common">Mycobacterium bacteremicum</name>
    <dbReference type="NCBI Taxonomy" id="564198"/>
    <lineage>
        <taxon>Bacteria</taxon>
        <taxon>Bacillati</taxon>
        <taxon>Actinomycetota</taxon>
        <taxon>Actinomycetes</taxon>
        <taxon>Mycobacteriales</taxon>
        <taxon>Mycobacteriaceae</taxon>
        <taxon>Mycolicibacterium</taxon>
    </lineage>
</organism>
<evidence type="ECO:0000256" key="1">
    <source>
        <dbReference type="ARBA" id="ARBA00004651"/>
    </source>
</evidence>
<comment type="caution">
    <text evidence="10">The sequence shown here is derived from an EMBL/GenBank/DDBJ whole genome shotgun (WGS) entry which is preliminary data.</text>
</comment>
<keyword evidence="4" id="KW-1003">Cell membrane</keyword>
<gene>
    <name evidence="10" type="ORF">BST17_22065</name>
</gene>
<proteinExistence type="inferred from homology"/>
<dbReference type="Gene3D" id="1.20.58.340">
    <property type="entry name" value="Magnesium transport protein CorA, transmembrane region"/>
    <property type="match status" value="2"/>
</dbReference>
<evidence type="ECO:0000313" key="10">
    <source>
        <dbReference type="EMBL" id="ORA02823.1"/>
    </source>
</evidence>
<feature type="transmembrane region" description="Helical" evidence="9">
    <location>
        <begin position="304"/>
        <end position="321"/>
    </location>
</feature>
<evidence type="ECO:0000256" key="3">
    <source>
        <dbReference type="ARBA" id="ARBA00022448"/>
    </source>
</evidence>
<protein>
    <submittedName>
        <fullName evidence="10">Magnesium transporter</fullName>
    </submittedName>
</protein>
<comment type="subcellular location">
    <subcellularLocation>
        <location evidence="1">Cell membrane</location>
        <topology evidence="1">Multi-pass membrane protein</topology>
    </subcellularLocation>
</comment>
<dbReference type="InterPro" id="IPR045861">
    <property type="entry name" value="CorA_cytoplasmic_dom"/>
</dbReference>